<gene>
    <name evidence="12" type="ORF">GTHE00462_LOCUS36781</name>
</gene>
<feature type="transmembrane region" description="Helical" evidence="10">
    <location>
        <begin position="80"/>
        <end position="99"/>
    </location>
</feature>
<evidence type="ECO:0000256" key="10">
    <source>
        <dbReference type="SAM" id="Phobius"/>
    </source>
</evidence>
<evidence type="ECO:0000259" key="11">
    <source>
        <dbReference type="Pfam" id="PF07774"/>
    </source>
</evidence>
<name>A0A7S4URD3_GUITH</name>
<keyword evidence="9" id="KW-0325">Glycoprotein</keyword>
<comment type="subcellular location">
    <subcellularLocation>
        <location evidence="1">Endoplasmic reticulum membrane</location>
        <topology evidence="1">Single-pass type I membrane protein</topology>
    </subcellularLocation>
</comment>
<protein>
    <recommendedName>
        <fullName evidence="3">ER membrane protein complex subunit 1</fullName>
    </recommendedName>
</protein>
<dbReference type="PANTHER" id="PTHR21573">
    <property type="entry name" value="ER MEMBRANE PROTEIN COMPLEX SUBUNIT 1"/>
    <property type="match status" value="1"/>
</dbReference>
<dbReference type="EMBL" id="HBKN01047140">
    <property type="protein sequence ID" value="CAE2337013.1"/>
    <property type="molecule type" value="Transcribed_RNA"/>
</dbReference>
<keyword evidence="6" id="KW-0256">Endoplasmic reticulum</keyword>
<evidence type="ECO:0000256" key="2">
    <source>
        <dbReference type="ARBA" id="ARBA00007904"/>
    </source>
</evidence>
<reference evidence="12" key="1">
    <citation type="submission" date="2021-01" db="EMBL/GenBank/DDBJ databases">
        <authorList>
            <person name="Corre E."/>
            <person name="Pelletier E."/>
            <person name="Niang G."/>
            <person name="Scheremetjew M."/>
            <person name="Finn R."/>
            <person name="Kale V."/>
            <person name="Holt S."/>
            <person name="Cochrane G."/>
            <person name="Meng A."/>
            <person name="Brown T."/>
            <person name="Cohen L."/>
        </authorList>
    </citation>
    <scope>NUCLEOTIDE SEQUENCE</scope>
    <source>
        <strain evidence="12">CCMP 2712</strain>
    </source>
</reference>
<evidence type="ECO:0000256" key="1">
    <source>
        <dbReference type="ARBA" id="ARBA00004115"/>
    </source>
</evidence>
<evidence type="ECO:0000256" key="9">
    <source>
        <dbReference type="ARBA" id="ARBA00023180"/>
    </source>
</evidence>
<accession>A0A7S4URD3</accession>
<proteinExistence type="inferred from homology"/>
<evidence type="ECO:0000313" key="12">
    <source>
        <dbReference type="EMBL" id="CAE2337013.1"/>
    </source>
</evidence>
<evidence type="ECO:0000256" key="3">
    <source>
        <dbReference type="ARBA" id="ARBA00020824"/>
    </source>
</evidence>
<keyword evidence="8 10" id="KW-0472">Membrane</keyword>
<dbReference type="GO" id="GO:0072546">
    <property type="term" value="C:EMC complex"/>
    <property type="evidence" value="ECO:0007669"/>
    <property type="project" value="InterPro"/>
</dbReference>
<sequence length="148" mass="16416">MAVAHTMHGITTKNVIAALASDQIFSIDKKLLDPRRPIGKPSPDDMEEGLMPYSPFLPVMPTAVLSYNRTILQLRKIVVAPARIESTCLMVAVGADVFFSRVTPAKAFDCLGDDFNYTSLVLSTLALMILSWVVSWFQAKRELSQAWK</sequence>
<evidence type="ECO:0000256" key="5">
    <source>
        <dbReference type="ARBA" id="ARBA00022729"/>
    </source>
</evidence>
<evidence type="ECO:0000256" key="8">
    <source>
        <dbReference type="ARBA" id="ARBA00023136"/>
    </source>
</evidence>
<dbReference type="InterPro" id="IPR011678">
    <property type="entry name" value="EMC1_C"/>
</dbReference>
<evidence type="ECO:0000256" key="6">
    <source>
        <dbReference type="ARBA" id="ARBA00022824"/>
    </source>
</evidence>
<dbReference type="InterPro" id="IPR026895">
    <property type="entry name" value="EMC1"/>
</dbReference>
<evidence type="ECO:0000256" key="7">
    <source>
        <dbReference type="ARBA" id="ARBA00022989"/>
    </source>
</evidence>
<dbReference type="GO" id="GO:0034975">
    <property type="term" value="P:protein folding in endoplasmic reticulum"/>
    <property type="evidence" value="ECO:0007669"/>
    <property type="project" value="TreeGrafter"/>
</dbReference>
<dbReference type="Pfam" id="PF07774">
    <property type="entry name" value="EMC1_C"/>
    <property type="match status" value="1"/>
</dbReference>
<dbReference type="AlphaFoldDB" id="A0A7S4URD3"/>
<evidence type="ECO:0000256" key="4">
    <source>
        <dbReference type="ARBA" id="ARBA00022692"/>
    </source>
</evidence>
<keyword evidence="5" id="KW-0732">Signal</keyword>
<keyword evidence="4 10" id="KW-0812">Transmembrane</keyword>
<keyword evidence="7 10" id="KW-1133">Transmembrane helix</keyword>
<feature type="domain" description="ER membrane protein complex subunit 1 C-terminal" evidence="11">
    <location>
        <begin position="1"/>
        <end position="147"/>
    </location>
</feature>
<comment type="similarity">
    <text evidence="2">Belongs to the EMC1 family.</text>
</comment>
<dbReference type="PANTHER" id="PTHR21573:SF0">
    <property type="entry name" value="ER MEMBRANE PROTEIN COMPLEX SUBUNIT 1"/>
    <property type="match status" value="1"/>
</dbReference>
<feature type="transmembrane region" description="Helical" evidence="10">
    <location>
        <begin position="119"/>
        <end position="139"/>
    </location>
</feature>
<organism evidence="12">
    <name type="scientific">Guillardia theta</name>
    <name type="common">Cryptophyte</name>
    <name type="synonym">Cryptomonas phi</name>
    <dbReference type="NCBI Taxonomy" id="55529"/>
    <lineage>
        <taxon>Eukaryota</taxon>
        <taxon>Cryptophyceae</taxon>
        <taxon>Pyrenomonadales</taxon>
        <taxon>Geminigeraceae</taxon>
        <taxon>Guillardia</taxon>
    </lineage>
</organism>